<accession>A0A412JG25</accession>
<gene>
    <name evidence="1" type="ORF">DWX87_17955</name>
</gene>
<dbReference type="EMBL" id="QRVP01000023">
    <property type="protein sequence ID" value="RGS51281.1"/>
    <property type="molecule type" value="Genomic_DNA"/>
</dbReference>
<sequence>MRMKQTVEEAVKEAIHKHYNCNGTYPCSEREYCEHCNGHNTAFDCCECGADEFKEGFIAGANWRINSVWHKTKDEVPQAHGEYENEHYPQIPCLVYGKLSTGTGYGVRYWNVTEQCWDDEECDDYECSKDAIDEWAYLDDLISTEE</sequence>
<evidence type="ECO:0000313" key="1">
    <source>
        <dbReference type="EMBL" id="RGS51281.1"/>
    </source>
</evidence>
<protein>
    <submittedName>
        <fullName evidence="1">Uncharacterized protein</fullName>
    </submittedName>
</protein>
<dbReference type="Proteomes" id="UP000285283">
    <property type="component" value="Unassembled WGS sequence"/>
</dbReference>
<organism evidence="1 2">
    <name type="scientific">Bacteroides uniformis</name>
    <dbReference type="NCBI Taxonomy" id="820"/>
    <lineage>
        <taxon>Bacteria</taxon>
        <taxon>Pseudomonadati</taxon>
        <taxon>Bacteroidota</taxon>
        <taxon>Bacteroidia</taxon>
        <taxon>Bacteroidales</taxon>
        <taxon>Bacteroidaceae</taxon>
        <taxon>Bacteroides</taxon>
    </lineage>
</organism>
<dbReference type="AlphaFoldDB" id="A0A412JG25"/>
<evidence type="ECO:0000313" key="2">
    <source>
        <dbReference type="Proteomes" id="UP000285283"/>
    </source>
</evidence>
<proteinExistence type="predicted"/>
<name>A0A412JG25_BACUN</name>
<reference evidence="1 2" key="1">
    <citation type="submission" date="2018-08" db="EMBL/GenBank/DDBJ databases">
        <title>A genome reference for cultivated species of the human gut microbiota.</title>
        <authorList>
            <person name="Zou Y."/>
            <person name="Xue W."/>
            <person name="Luo G."/>
        </authorList>
    </citation>
    <scope>NUCLEOTIDE SEQUENCE [LARGE SCALE GENOMIC DNA]</scope>
    <source>
        <strain evidence="1 2">AF21-53</strain>
    </source>
</reference>
<comment type="caution">
    <text evidence="1">The sequence shown here is derived from an EMBL/GenBank/DDBJ whole genome shotgun (WGS) entry which is preliminary data.</text>
</comment>